<evidence type="ECO:0000256" key="9">
    <source>
        <dbReference type="ARBA" id="ARBA00022729"/>
    </source>
</evidence>
<evidence type="ECO:0000256" key="14">
    <source>
        <dbReference type="ARBA" id="ARBA00023180"/>
    </source>
</evidence>
<dbReference type="InterPro" id="IPR002016">
    <property type="entry name" value="Haem_peroxidase"/>
</dbReference>
<evidence type="ECO:0000256" key="7">
    <source>
        <dbReference type="ARBA" id="ARBA00022617"/>
    </source>
</evidence>
<keyword evidence="12 18" id="KW-0408">Iron</keyword>
<keyword evidence="15" id="KW-0376">Hydrogen peroxide</keyword>
<evidence type="ECO:0000256" key="6">
    <source>
        <dbReference type="ARBA" id="ARBA00022559"/>
    </source>
</evidence>
<feature type="site" description="Transition state stabilizer" evidence="19">
    <location>
        <position position="336"/>
    </location>
</feature>
<evidence type="ECO:0000256" key="8">
    <source>
        <dbReference type="ARBA" id="ARBA00022723"/>
    </source>
</evidence>
<comment type="function">
    <text evidence="2">Removal of H(2)O(2), oxidation of toxic reductants, biosynthesis and degradation of lignin, suberization, auxin catabolism, response to environmental stresses such as wounding, pathogen attack and oxidative stress. These functions might be dependent on each isozyme/isoform in each plant tissue.</text>
</comment>
<feature type="binding site" evidence="18">
    <location>
        <position position="362"/>
    </location>
    <ligand>
        <name>Ca(2+)</name>
        <dbReference type="ChEBI" id="CHEBI:29108"/>
        <label>1</label>
    </ligand>
</feature>
<dbReference type="InterPro" id="IPR000823">
    <property type="entry name" value="Peroxidase_pln"/>
</dbReference>
<dbReference type="FunFam" id="1.10.520.10:FF:000001">
    <property type="entry name" value="Peroxidase"/>
    <property type="match status" value="1"/>
</dbReference>
<keyword evidence="5" id="KW-0964">Secreted</keyword>
<evidence type="ECO:0000256" key="4">
    <source>
        <dbReference type="ARBA" id="ARBA00012313"/>
    </source>
</evidence>
<feature type="disulfide bond" evidence="20">
    <location>
        <begin position="474"/>
        <end position="499"/>
    </location>
</feature>
<feature type="signal peptide" evidence="22">
    <location>
        <begin position="1"/>
        <end position="26"/>
    </location>
</feature>
<keyword evidence="8 18" id="KW-0479">Metal-binding</keyword>
<dbReference type="PROSITE" id="PS00436">
    <property type="entry name" value="PEROXIDASE_2"/>
    <property type="match status" value="2"/>
</dbReference>
<dbReference type="EMBL" id="JAKOGI010001647">
    <property type="protein sequence ID" value="KAJ8424577.1"/>
    <property type="molecule type" value="Genomic_DNA"/>
</dbReference>
<dbReference type="GO" id="GO:0042744">
    <property type="term" value="P:hydrogen peroxide catabolic process"/>
    <property type="evidence" value="ECO:0007669"/>
    <property type="project" value="UniProtKB-KW"/>
</dbReference>
<feature type="binding site" evidence="18">
    <location>
        <position position="514"/>
    </location>
    <ligand>
        <name>Ca(2+)</name>
        <dbReference type="ChEBI" id="CHEBI:29108"/>
        <label>2</label>
    </ligand>
</feature>
<dbReference type="SUPFAM" id="SSF48113">
    <property type="entry name" value="Heme-dependent peroxidases"/>
    <property type="match status" value="2"/>
</dbReference>
<dbReference type="PANTHER" id="PTHR31388:SF264">
    <property type="entry name" value="PEROXIDASE 59"/>
    <property type="match status" value="1"/>
</dbReference>
<dbReference type="PRINTS" id="PR00461">
    <property type="entry name" value="PLPEROXIDASE"/>
</dbReference>
<keyword evidence="9 22" id="KW-0732">Signal</keyword>
<dbReference type="PANTHER" id="PTHR31388">
    <property type="entry name" value="PEROXIDASE 72-RELATED"/>
    <property type="match status" value="1"/>
</dbReference>
<evidence type="ECO:0000256" key="19">
    <source>
        <dbReference type="PIRSR" id="PIRSR600823-4"/>
    </source>
</evidence>
<feature type="disulfide bond" evidence="20">
    <location>
        <begin position="342"/>
        <end position="347"/>
    </location>
</feature>
<feature type="binding site" description="axial binding residue" evidence="18">
    <location>
        <position position="467"/>
    </location>
    <ligand>
        <name>heme b</name>
        <dbReference type="ChEBI" id="CHEBI:60344"/>
    </ligand>
    <ligandPart>
        <name>Fe</name>
        <dbReference type="ChEBI" id="CHEBI:18248"/>
    </ligandPart>
</feature>
<feature type="chain" id="PRO_5040452123" description="peroxidase" evidence="22">
    <location>
        <begin position="27"/>
        <end position="594"/>
    </location>
</feature>
<keyword evidence="6" id="KW-0575">Peroxidase</keyword>
<feature type="active site" description="Proton acceptor" evidence="16">
    <location>
        <position position="340"/>
    </location>
</feature>
<evidence type="ECO:0000256" key="1">
    <source>
        <dbReference type="ARBA" id="ARBA00000189"/>
    </source>
</evidence>
<dbReference type="InterPro" id="IPR019794">
    <property type="entry name" value="Peroxidases_AS"/>
</dbReference>
<dbReference type="AlphaFoldDB" id="A0A9Q1JGY5"/>
<dbReference type="CDD" id="cd00693">
    <property type="entry name" value="secretory_peroxidase"/>
    <property type="match status" value="2"/>
</dbReference>
<evidence type="ECO:0000259" key="23">
    <source>
        <dbReference type="PROSITE" id="PS50873"/>
    </source>
</evidence>
<dbReference type="GO" id="GO:0046872">
    <property type="term" value="F:metal ion binding"/>
    <property type="evidence" value="ECO:0007669"/>
    <property type="project" value="UniProtKB-KW"/>
</dbReference>
<feature type="binding site" evidence="18">
    <location>
        <position position="522"/>
    </location>
    <ligand>
        <name>Ca(2+)</name>
        <dbReference type="ChEBI" id="CHEBI:29108"/>
        <label>2</label>
    </ligand>
</feature>
<dbReference type="GO" id="GO:0140825">
    <property type="term" value="F:lactoperoxidase activity"/>
    <property type="evidence" value="ECO:0007669"/>
    <property type="project" value="UniProtKB-EC"/>
</dbReference>
<evidence type="ECO:0000256" key="22">
    <source>
        <dbReference type="SAM" id="SignalP"/>
    </source>
</evidence>
<feature type="disulfide bond" evidence="20">
    <location>
        <begin position="395"/>
        <end position="590"/>
    </location>
</feature>
<keyword evidence="10 18" id="KW-0106">Calcium</keyword>
<proteinExistence type="inferred from homology"/>
<dbReference type="Pfam" id="PF00141">
    <property type="entry name" value="peroxidase"/>
    <property type="match status" value="2"/>
</dbReference>
<dbReference type="GO" id="GO:0020037">
    <property type="term" value="F:heme binding"/>
    <property type="evidence" value="ECO:0007669"/>
    <property type="project" value="InterPro"/>
</dbReference>
<accession>A0A9Q1JGY5</accession>
<name>A0A9Q1JGY5_9CARY</name>
<comment type="similarity">
    <text evidence="21">Belongs to the peroxidase family.</text>
</comment>
<sequence length="594" mass="63965">MASISSFLPLMVALAFVVIFIGSSNAQLTPNFYGKSCPQLFTTVRSVVQSAIRKEARMGASLLRLHFHDCFVNGCDASNLLDDTSSFKGEKSASPNFQSARGFEVIDRIKTAVEKVCPSVVSCADILAITARDSVVALGGPSWDVKLGRRDARIANQAAANSSIPPANSSLSRLVSSFQSQGLSTQDLVALYGAHTIGQARCTNFRAHVYNDTDIDASFARSLRAKCPSSNGRGDNNLAPLDPQTPTSFDNTYFQGLVNKKAVLHSDQELFNGGSTASLVQTYSTNPSKFKADFVAYAQLSANFYCNSCPDLFPTVRRVVEAAIQREARMGASLLRLHFHDCFVNGCDGSNLLDDTPTFKGEKTAQPNVNSARGFEVIDQIKSAVEQVCPGIVSCADIVTIAARDSVAILGGPQWETNLGRRDALTASAAAANSSIPPAKSSLSNLISSFQNHGLSTRDLVALYGAHTIGQARCANFRAHIYKDKNIDASFARANQARCPSSSGNGDNNLAPLDPQTPTRFDNSYFQSLVNKQAILHSDQELYNGGSTDLLVRTYSANLDAFMFDFVAAIIKMGDIKPLTGSQGEIRKNCRRIN</sequence>
<evidence type="ECO:0000256" key="3">
    <source>
        <dbReference type="ARBA" id="ARBA00004613"/>
    </source>
</evidence>
<dbReference type="PRINTS" id="PR00458">
    <property type="entry name" value="PEROXIDASE"/>
</dbReference>
<keyword evidence="13 20" id="KW-1015">Disulfide bond</keyword>
<feature type="binding site" evidence="18">
    <location>
        <position position="344"/>
    </location>
    <ligand>
        <name>Ca(2+)</name>
        <dbReference type="ChEBI" id="CHEBI:29108"/>
        <label>1</label>
    </ligand>
</feature>
<evidence type="ECO:0000256" key="2">
    <source>
        <dbReference type="ARBA" id="ARBA00002322"/>
    </source>
</evidence>
<dbReference type="FunFam" id="1.10.520.10:FF:000009">
    <property type="entry name" value="Peroxidase"/>
    <property type="match status" value="1"/>
</dbReference>
<dbReference type="Gene3D" id="1.10.520.10">
    <property type="match status" value="2"/>
</dbReference>
<keyword evidence="11" id="KW-0560">Oxidoreductase</keyword>
<keyword evidence="7" id="KW-0349">Heme</keyword>
<feature type="binding site" evidence="18">
    <location>
        <position position="517"/>
    </location>
    <ligand>
        <name>Ca(2+)</name>
        <dbReference type="ChEBI" id="CHEBI:29108"/>
        <label>2</label>
    </ligand>
</feature>
<dbReference type="FunFam" id="1.10.420.10:FF:000006">
    <property type="entry name" value="Peroxidase"/>
    <property type="match status" value="1"/>
</dbReference>
<dbReference type="Gene3D" id="1.10.420.10">
    <property type="entry name" value="Peroxidase, domain 2"/>
    <property type="match status" value="2"/>
</dbReference>
<evidence type="ECO:0000256" key="10">
    <source>
        <dbReference type="ARBA" id="ARBA00022837"/>
    </source>
</evidence>
<evidence type="ECO:0000256" key="21">
    <source>
        <dbReference type="RuleBase" id="RU004241"/>
    </source>
</evidence>
<dbReference type="InterPro" id="IPR033905">
    <property type="entry name" value="Secretory_peroxidase"/>
</dbReference>
<evidence type="ECO:0000256" key="18">
    <source>
        <dbReference type="PIRSR" id="PIRSR600823-3"/>
    </source>
</evidence>
<protein>
    <recommendedName>
        <fullName evidence="4">peroxidase</fullName>
        <ecNumber evidence="4">1.11.1.7</ecNumber>
    </recommendedName>
</protein>
<feature type="disulfide bond" evidence="20">
    <location>
        <begin position="309"/>
        <end position="389"/>
    </location>
</feature>
<dbReference type="InterPro" id="IPR010255">
    <property type="entry name" value="Haem_peroxidase_sf"/>
</dbReference>
<comment type="catalytic activity">
    <reaction evidence="1">
        <text>2 a phenolic donor + H2O2 = 2 a phenolic radical donor + 2 H2O</text>
        <dbReference type="Rhea" id="RHEA:56136"/>
        <dbReference type="ChEBI" id="CHEBI:15377"/>
        <dbReference type="ChEBI" id="CHEBI:16240"/>
        <dbReference type="ChEBI" id="CHEBI:139520"/>
        <dbReference type="ChEBI" id="CHEBI:139521"/>
        <dbReference type="EC" id="1.11.1.7"/>
    </reaction>
</comment>
<evidence type="ECO:0000256" key="11">
    <source>
        <dbReference type="ARBA" id="ARBA00023002"/>
    </source>
</evidence>
<dbReference type="GO" id="GO:0005576">
    <property type="term" value="C:extracellular region"/>
    <property type="evidence" value="ECO:0007669"/>
    <property type="project" value="UniProtKB-SubCell"/>
</dbReference>
<comment type="caution">
    <text evidence="24">The sequence shown here is derived from an EMBL/GenBank/DDBJ whole genome shotgun (WGS) entry which is preliminary data.</text>
</comment>
<dbReference type="Proteomes" id="UP001153076">
    <property type="component" value="Unassembled WGS sequence"/>
</dbReference>
<dbReference type="FunFam" id="1.10.420.10:FF:000001">
    <property type="entry name" value="Peroxidase"/>
    <property type="match status" value="1"/>
</dbReference>
<evidence type="ECO:0000256" key="12">
    <source>
        <dbReference type="ARBA" id="ARBA00023004"/>
    </source>
</evidence>
<evidence type="ECO:0000256" key="13">
    <source>
        <dbReference type="ARBA" id="ARBA00023157"/>
    </source>
</evidence>
<evidence type="ECO:0000256" key="5">
    <source>
        <dbReference type="ARBA" id="ARBA00022525"/>
    </source>
</evidence>
<comment type="cofactor">
    <cofactor evidence="18">
        <name>heme b</name>
        <dbReference type="ChEBI" id="CHEBI:60344"/>
    </cofactor>
    <text evidence="18">Binds 1 heme b (iron(II)-protoporphyrin IX) group per subunit.</text>
</comment>
<dbReference type="PROSITE" id="PS50873">
    <property type="entry name" value="PEROXIDASE_4"/>
    <property type="match status" value="2"/>
</dbReference>
<dbReference type="EC" id="1.11.1.7" evidence="4"/>
<gene>
    <name evidence="24" type="ORF">Cgig2_002589</name>
</gene>
<keyword evidence="14" id="KW-0325">Glycoprotein</keyword>
<dbReference type="OrthoDB" id="2113341at2759"/>
<evidence type="ECO:0000256" key="20">
    <source>
        <dbReference type="PIRSR" id="PIRSR600823-5"/>
    </source>
</evidence>
<evidence type="ECO:0000256" key="16">
    <source>
        <dbReference type="PIRSR" id="PIRSR600823-1"/>
    </source>
</evidence>
<evidence type="ECO:0000256" key="17">
    <source>
        <dbReference type="PIRSR" id="PIRSR600823-2"/>
    </source>
</evidence>
<feature type="binding site" evidence="18">
    <location>
        <position position="341"/>
    </location>
    <ligand>
        <name>Ca(2+)</name>
        <dbReference type="ChEBI" id="CHEBI:29108"/>
        <label>1</label>
    </ligand>
</feature>
<feature type="binding site" evidence="18">
    <location>
        <position position="346"/>
    </location>
    <ligand>
        <name>Ca(2+)</name>
        <dbReference type="ChEBI" id="CHEBI:29108"/>
        <label>1</label>
    </ligand>
</feature>
<evidence type="ECO:0000313" key="24">
    <source>
        <dbReference type="EMBL" id="KAJ8424577.1"/>
    </source>
</evidence>
<comment type="subcellular location">
    <subcellularLocation>
        <location evidence="3">Secreted</location>
    </subcellularLocation>
</comment>
<comment type="cofactor">
    <cofactor evidence="18">
        <name>Ca(2+)</name>
        <dbReference type="ChEBI" id="CHEBI:29108"/>
    </cofactor>
    <text evidence="18">Binds 2 calcium ions per subunit.</text>
</comment>
<feature type="binding site" evidence="18">
    <location>
        <position position="348"/>
    </location>
    <ligand>
        <name>Ca(2+)</name>
        <dbReference type="ChEBI" id="CHEBI:29108"/>
        <label>1</label>
    </ligand>
</feature>
<keyword evidence="25" id="KW-1185">Reference proteome</keyword>
<feature type="binding site" evidence="18">
    <location>
        <position position="350"/>
    </location>
    <ligand>
        <name>Ca(2+)</name>
        <dbReference type="ChEBI" id="CHEBI:29108"/>
        <label>1</label>
    </ligand>
</feature>
<organism evidence="24 25">
    <name type="scientific">Carnegiea gigantea</name>
    <dbReference type="NCBI Taxonomy" id="171969"/>
    <lineage>
        <taxon>Eukaryota</taxon>
        <taxon>Viridiplantae</taxon>
        <taxon>Streptophyta</taxon>
        <taxon>Embryophyta</taxon>
        <taxon>Tracheophyta</taxon>
        <taxon>Spermatophyta</taxon>
        <taxon>Magnoliopsida</taxon>
        <taxon>eudicotyledons</taxon>
        <taxon>Gunneridae</taxon>
        <taxon>Pentapetalae</taxon>
        <taxon>Caryophyllales</taxon>
        <taxon>Cactineae</taxon>
        <taxon>Cactaceae</taxon>
        <taxon>Cactoideae</taxon>
        <taxon>Echinocereeae</taxon>
        <taxon>Carnegiea</taxon>
    </lineage>
</organism>
<dbReference type="GO" id="GO:0006979">
    <property type="term" value="P:response to oxidative stress"/>
    <property type="evidence" value="ECO:0007669"/>
    <property type="project" value="InterPro"/>
</dbReference>
<evidence type="ECO:0000313" key="25">
    <source>
        <dbReference type="Proteomes" id="UP001153076"/>
    </source>
</evidence>
<feature type="binding site" evidence="18">
    <location>
        <position position="468"/>
    </location>
    <ligand>
        <name>Ca(2+)</name>
        <dbReference type="ChEBI" id="CHEBI:29108"/>
        <label>2</label>
    </ligand>
</feature>
<feature type="binding site" evidence="17">
    <location>
        <position position="437"/>
    </location>
    <ligand>
        <name>substrate</name>
    </ligand>
</feature>
<feature type="domain" description="Plant heme peroxidase family profile" evidence="23">
    <location>
        <begin position="299"/>
        <end position="594"/>
    </location>
</feature>
<reference evidence="24" key="1">
    <citation type="submission" date="2022-04" db="EMBL/GenBank/DDBJ databases">
        <title>Carnegiea gigantea Genome sequencing and assembly v2.</title>
        <authorList>
            <person name="Copetti D."/>
            <person name="Sanderson M.J."/>
            <person name="Burquez A."/>
            <person name="Wojciechowski M.F."/>
        </authorList>
    </citation>
    <scope>NUCLEOTIDE SEQUENCE</scope>
    <source>
        <strain evidence="24">SGP5-SGP5p</strain>
        <tissue evidence="24">Aerial part</tissue>
    </source>
</reference>
<evidence type="ECO:0000256" key="15">
    <source>
        <dbReference type="ARBA" id="ARBA00023324"/>
    </source>
</evidence>
<feature type="domain" description="Plant heme peroxidase family profile" evidence="23">
    <location>
        <begin position="27"/>
        <end position="295"/>
    </location>
</feature>